<evidence type="ECO:0000256" key="4">
    <source>
        <dbReference type="ARBA" id="ARBA00023163"/>
    </source>
</evidence>
<keyword evidence="4" id="KW-0804">Transcription</keyword>
<accession>A0A6N2RL13</accession>
<dbReference type="GO" id="GO:0003677">
    <property type="term" value="F:DNA binding"/>
    <property type="evidence" value="ECO:0007669"/>
    <property type="project" value="UniProtKB-KW"/>
</dbReference>
<dbReference type="SMART" id="SM00422">
    <property type="entry name" value="HTH_MERR"/>
    <property type="match status" value="1"/>
</dbReference>
<evidence type="ECO:0000256" key="1">
    <source>
        <dbReference type="ARBA" id="ARBA00023015"/>
    </source>
</evidence>
<dbReference type="PANTHER" id="PTHR30204">
    <property type="entry name" value="REDOX-CYCLING DRUG-SENSING TRANSCRIPTIONAL ACTIVATOR SOXR"/>
    <property type="match status" value="1"/>
</dbReference>
<keyword evidence="3" id="KW-0010">Activator</keyword>
<dbReference type="GeneID" id="69468319"/>
<dbReference type="Pfam" id="PF13411">
    <property type="entry name" value="MerR_1"/>
    <property type="match status" value="1"/>
</dbReference>
<keyword evidence="1" id="KW-0805">Transcription regulation</keyword>
<dbReference type="RefSeq" id="WP_006568061.1">
    <property type="nucleotide sequence ID" value="NZ_BAABRZ010000001.1"/>
</dbReference>
<organism evidence="5">
    <name type="scientific">Anaerostipes caccae</name>
    <dbReference type="NCBI Taxonomy" id="105841"/>
    <lineage>
        <taxon>Bacteria</taxon>
        <taxon>Bacillati</taxon>
        <taxon>Bacillota</taxon>
        <taxon>Clostridia</taxon>
        <taxon>Lachnospirales</taxon>
        <taxon>Lachnospiraceae</taxon>
        <taxon>Anaerostipes</taxon>
    </lineage>
</organism>
<dbReference type="InterPro" id="IPR000551">
    <property type="entry name" value="MerR-type_HTH_dom"/>
</dbReference>
<dbReference type="SUPFAM" id="SSF89082">
    <property type="entry name" value="Antibiotic binding domain of TipA-like multidrug resistance regulators"/>
    <property type="match status" value="1"/>
</dbReference>
<dbReference type="AlphaFoldDB" id="A0A6N2RL13"/>
<name>A0A6N2RL13_9FIRM</name>
<dbReference type="PROSITE" id="PS50937">
    <property type="entry name" value="HTH_MERR_2"/>
    <property type="match status" value="1"/>
</dbReference>
<protein>
    <submittedName>
        <fullName evidence="5">HTH-type transcriptional activator mta</fullName>
    </submittedName>
</protein>
<evidence type="ECO:0000256" key="3">
    <source>
        <dbReference type="ARBA" id="ARBA00023159"/>
    </source>
</evidence>
<dbReference type="Gene3D" id="1.10.490.50">
    <property type="entry name" value="Antibiotic binding domain of TipA-like multidrug resistance regulators"/>
    <property type="match status" value="1"/>
</dbReference>
<evidence type="ECO:0000256" key="2">
    <source>
        <dbReference type="ARBA" id="ARBA00023125"/>
    </source>
</evidence>
<dbReference type="SUPFAM" id="SSF46955">
    <property type="entry name" value="Putative DNA-binding domain"/>
    <property type="match status" value="1"/>
</dbReference>
<dbReference type="PRINTS" id="PR00040">
    <property type="entry name" value="HTHMERR"/>
</dbReference>
<dbReference type="PANTHER" id="PTHR30204:SF90">
    <property type="entry name" value="HTH-TYPE TRANSCRIPTIONAL ACTIVATOR MTA"/>
    <property type="match status" value="1"/>
</dbReference>
<dbReference type="InterPro" id="IPR047057">
    <property type="entry name" value="MerR_fam"/>
</dbReference>
<dbReference type="EMBL" id="CACRSQ010000002">
    <property type="protein sequence ID" value="VYS80969.1"/>
    <property type="molecule type" value="Genomic_DNA"/>
</dbReference>
<dbReference type="Gene3D" id="1.10.1660.10">
    <property type="match status" value="1"/>
</dbReference>
<dbReference type="GO" id="GO:0003700">
    <property type="term" value="F:DNA-binding transcription factor activity"/>
    <property type="evidence" value="ECO:0007669"/>
    <property type="project" value="InterPro"/>
</dbReference>
<keyword evidence="2" id="KW-0238">DNA-binding</keyword>
<dbReference type="CDD" id="cd01106">
    <property type="entry name" value="HTH_TipAL-Mta"/>
    <property type="match status" value="1"/>
</dbReference>
<proteinExistence type="predicted"/>
<evidence type="ECO:0000313" key="5">
    <source>
        <dbReference type="EMBL" id="VYS80969.1"/>
    </source>
</evidence>
<dbReference type="InterPro" id="IPR009061">
    <property type="entry name" value="DNA-bd_dom_put_sf"/>
</dbReference>
<dbReference type="Pfam" id="PF07739">
    <property type="entry name" value="TipAS"/>
    <property type="match status" value="1"/>
</dbReference>
<sequence>MKTVREVSRLTGISVRTLHYYDEIGLLCPDRVTEAGYRLYGTKALERLQHILLFRELEFSLKDIREILDRPDFDRQKALDQQIQLLRLKKDRLEHLIDFALGIQKLGVESLNYQTLNKETLESYKSEARKSWGGTDAFREYEQKAKTYTEEDWKVMNTKFMANFAEFGRLINEDPASEPVMHQVELLKQSITDQYYTCTDDILASLGEMYVCDDRMKESIDRAGGEGTARFVSKAIHIYCQTL</sequence>
<dbReference type="InterPro" id="IPR036244">
    <property type="entry name" value="TipA-like_antibiotic-bd"/>
</dbReference>
<dbReference type="InterPro" id="IPR012925">
    <property type="entry name" value="TipAS_dom"/>
</dbReference>
<reference evidence="5" key="1">
    <citation type="submission" date="2019-11" db="EMBL/GenBank/DDBJ databases">
        <authorList>
            <person name="Feng L."/>
        </authorList>
    </citation>
    <scope>NUCLEOTIDE SEQUENCE</scope>
    <source>
        <strain evidence="5">AcaccaeLFYP115</strain>
    </source>
</reference>
<gene>
    <name evidence="5" type="primary">mta_1</name>
    <name evidence="5" type="ORF">ACLFYP115_00498</name>
</gene>